<comment type="caution">
    <text evidence="8">The sequence shown here is derived from an EMBL/GenBank/DDBJ whole genome shotgun (WGS) entry which is preliminary data.</text>
</comment>
<dbReference type="EMBL" id="JABSTU010000007">
    <property type="protein sequence ID" value="KAH8025281.1"/>
    <property type="molecule type" value="Genomic_DNA"/>
</dbReference>
<keyword evidence="3 6" id="KW-0812">Transmembrane</keyword>
<dbReference type="AlphaFoldDB" id="A0A9J6DTJ9"/>
<organism evidence="8 9">
    <name type="scientific">Rhipicephalus microplus</name>
    <name type="common">Cattle tick</name>
    <name type="synonym">Boophilus microplus</name>
    <dbReference type="NCBI Taxonomy" id="6941"/>
    <lineage>
        <taxon>Eukaryota</taxon>
        <taxon>Metazoa</taxon>
        <taxon>Ecdysozoa</taxon>
        <taxon>Arthropoda</taxon>
        <taxon>Chelicerata</taxon>
        <taxon>Arachnida</taxon>
        <taxon>Acari</taxon>
        <taxon>Parasitiformes</taxon>
        <taxon>Ixodida</taxon>
        <taxon>Ixodoidea</taxon>
        <taxon>Ixodidae</taxon>
        <taxon>Rhipicephalinae</taxon>
        <taxon>Rhipicephalus</taxon>
        <taxon>Boophilus</taxon>
    </lineage>
</organism>
<feature type="transmembrane region" description="Helical" evidence="6">
    <location>
        <begin position="194"/>
        <end position="220"/>
    </location>
</feature>
<feature type="transmembrane region" description="Helical" evidence="6">
    <location>
        <begin position="232"/>
        <end position="258"/>
    </location>
</feature>
<evidence type="ECO:0000313" key="8">
    <source>
        <dbReference type="EMBL" id="KAH8025281.1"/>
    </source>
</evidence>
<comment type="subcellular location">
    <subcellularLocation>
        <location evidence="1">Endomembrane system</location>
        <topology evidence="1">Multi-pass membrane protein</topology>
    </subcellularLocation>
</comment>
<protein>
    <recommendedName>
        <fullName evidence="7">CWH43-like N-terminal domain-containing protein</fullName>
    </recommendedName>
</protein>
<evidence type="ECO:0000259" key="7">
    <source>
        <dbReference type="Pfam" id="PF10277"/>
    </source>
</evidence>
<evidence type="ECO:0000256" key="5">
    <source>
        <dbReference type="ARBA" id="ARBA00023136"/>
    </source>
</evidence>
<keyword evidence="9" id="KW-1185">Reference proteome</keyword>
<dbReference type="PANTHER" id="PTHR21324">
    <property type="entry name" value="FASTING-INDUCIBLE INTEGRAL MEMBRANE PROTEIN TM6P1-RELATED"/>
    <property type="match status" value="1"/>
</dbReference>
<accession>A0A9J6DTJ9</accession>
<dbReference type="GO" id="GO:0012505">
    <property type="term" value="C:endomembrane system"/>
    <property type="evidence" value="ECO:0007669"/>
    <property type="project" value="UniProtKB-SubCell"/>
</dbReference>
<reference evidence="8" key="1">
    <citation type="journal article" date="2020" name="Cell">
        <title>Large-Scale Comparative Analyses of Tick Genomes Elucidate Their Genetic Diversity and Vector Capacities.</title>
        <authorList>
            <consortium name="Tick Genome and Microbiome Consortium (TIGMIC)"/>
            <person name="Jia N."/>
            <person name="Wang J."/>
            <person name="Shi W."/>
            <person name="Du L."/>
            <person name="Sun Y."/>
            <person name="Zhan W."/>
            <person name="Jiang J.F."/>
            <person name="Wang Q."/>
            <person name="Zhang B."/>
            <person name="Ji P."/>
            <person name="Bell-Sakyi L."/>
            <person name="Cui X.M."/>
            <person name="Yuan T.T."/>
            <person name="Jiang B.G."/>
            <person name="Yang W.F."/>
            <person name="Lam T.T."/>
            <person name="Chang Q.C."/>
            <person name="Ding S.J."/>
            <person name="Wang X.J."/>
            <person name="Zhu J.G."/>
            <person name="Ruan X.D."/>
            <person name="Zhao L."/>
            <person name="Wei J.T."/>
            <person name="Ye R.Z."/>
            <person name="Que T.C."/>
            <person name="Du C.H."/>
            <person name="Zhou Y.H."/>
            <person name="Cheng J.X."/>
            <person name="Dai P.F."/>
            <person name="Guo W.B."/>
            <person name="Han X.H."/>
            <person name="Huang E.J."/>
            <person name="Li L.F."/>
            <person name="Wei W."/>
            <person name="Gao Y.C."/>
            <person name="Liu J.Z."/>
            <person name="Shao H.Z."/>
            <person name="Wang X."/>
            <person name="Wang C.C."/>
            <person name="Yang T.C."/>
            <person name="Huo Q.B."/>
            <person name="Li W."/>
            <person name="Chen H.Y."/>
            <person name="Chen S.E."/>
            <person name="Zhou L.G."/>
            <person name="Ni X.B."/>
            <person name="Tian J.H."/>
            <person name="Sheng Y."/>
            <person name="Liu T."/>
            <person name="Pan Y.S."/>
            <person name="Xia L.Y."/>
            <person name="Li J."/>
            <person name="Zhao F."/>
            <person name="Cao W.C."/>
        </authorList>
    </citation>
    <scope>NUCLEOTIDE SEQUENCE</scope>
    <source>
        <strain evidence="8">Rmic-2018</strain>
    </source>
</reference>
<feature type="transmembrane region" description="Helical" evidence="6">
    <location>
        <begin position="149"/>
        <end position="174"/>
    </location>
</feature>
<evidence type="ECO:0000256" key="4">
    <source>
        <dbReference type="ARBA" id="ARBA00022989"/>
    </source>
</evidence>
<feature type="transmembrane region" description="Helical" evidence="6">
    <location>
        <begin position="112"/>
        <end position="137"/>
    </location>
</feature>
<dbReference type="PANTHER" id="PTHR21324:SF2">
    <property type="entry name" value="EG:22E5.9 PROTEIN"/>
    <property type="match status" value="1"/>
</dbReference>
<reference evidence="8" key="2">
    <citation type="submission" date="2021-09" db="EMBL/GenBank/DDBJ databases">
        <authorList>
            <person name="Jia N."/>
            <person name="Wang J."/>
            <person name="Shi W."/>
            <person name="Du L."/>
            <person name="Sun Y."/>
            <person name="Zhan W."/>
            <person name="Jiang J."/>
            <person name="Wang Q."/>
            <person name="Zhang B."/>
            <person name="Ji P."/>
            <person name="Sakyi L.B."/>
            <person name="Cui X."/>
            <person name="Yuan T."/>
            <person name="Jiang B."/>
            <person name="Yang W."/>
            <person name="Lam T.T.-Y."/>
            <person name="Chang Q."/>
            <person name="Ding S."/>
            <person name="Wang X."/>
            <person name="Zhu J."/>
            <person name="Ruan X."/>
            <person name="Zhao L."/>
            <person name="Wei J."/>
            <person name="Que T."/>
            <person name="Du C."/>
            <person name="Cheng J."/>
            <person name="Dai P."/>
            <person name="Han X."/>
            <person name="Huang E."/>
            <person name="Gao Y."/>
            <person name="Liu J."/>
            <person name="Shao H."/>
            <person name="Ye R."/>
            <person name="Li L."/>
            <person name="Wei W."/>
            <person name="Wang X."/>
            <person name="Wang C."/>
            <person name="Huo Q."/>
            <person name="Li W."/>
            <person name="Guo W."/>
            <person name="Chen H."/>
            <person name="Chen S."/>
            <person name="Zhou L."/>
            <person name="Zhou L."/>
            <person name="Ni X."/>
            <person name="Tian J."/>
            <person name="Zhou Y."/>
            <person name="Sheng Y."/>
            <person name="Liu T."/>
            <person name="Pan Y."/>
            <person name="Xia L."/>
            <person name="Li J."/>
            <person name="Zhao F."/>
            <person name="Cao W."/>
        </authorList>
    </citation>
    <scope>NUCLEOTIDE SEQUENCE</scope>
    <source>
        <strain evidence="8">Rmic-2018</strain>
        <tissue evidence="8">Larvae</tissue>
    </source>
</reference>
<sequence length="259" mass="28093">MDMVAGVRGRGTTQRELLSAAGYGVGDHRSYTTSMSNCSCALTTFKFHTCGYFQGSHSSRISRKYVKVGVIVYFVIVPVVSSIAISHLWAVGNADVPFFLPYISDSGGDPPQSAVFGLGLTTAAIAAIVTFSLRYVTVMDISRAKNLPGYILLLNYINFLAGIGIFLGLILVAMNPTGHLRRDGTWLSPIFVPHVIGASVLFVSGLGYMLANALLTLCLVDQYRNYAMFKARVVIFAFDLVACALSILLTVLWCRVAFH</sequence>
<evidence type="ECO:0000256" key="1">
    <source>
        <dbReference type="ARBA" id="ARBA00004127"/>
    </source>
</evidence>
<evidence type="ECO:0000256" key="3">
    <source>
        <dbReference type="ARBA" id="ARBA00022692"/>
    </source>
</evidence>
<keyword evidence="4 6" id="KW-1133">Transmembrane helix</keyword>
<dbReference type="InterPro" id="IPR050911">
    <property type="entry name" value="DRAM/TMEM150_Autophagy_Mod"/>
</dbReference>
<evidence type="ECO:0000313" key="9">
    <source>
        <dbReference type="Proteomes" id="UP000821866"/>
    </source>
</evidence>
<name>A0A9J6DTJ9_RHIMP</name>
<feature type="domain" description="CWH43-like N-terminal" evidence="7">
    <location>
        <begin position="71"/>
        <end position="250"/>
    </location>
</feature>
<gene>
    <name evidence="8" type="ORF">HPB51_005752</name>
</gene>
<proteinExistence type="inferred from homology"/>
<dbReference type="VEuPathDB" id="VectorBase:LOC119170663"/>
<comment type="similarity">
    <text evidence="2">Belongs to the DRAM/TMEM150 family.</text>
</comment>
<dbReference type="InterPro" id="IPR019402">
    <property type="entry name" value="CWH43_N"/>
</dbReference>
<feature type="transmembrane region" description="Helical" evidence="6">
    <location>
        <begin position="70"/>
        <end position="92"/>
    </location>
</feature>
<evidence type="ECO:0000256" key="6">
    <source>
        <dbReference type="SAM" id="Phobius"/>
    </source>
</evidence>
<keyword evidence="5 6" id="KW-0472">Membrane</keyword>
<dbReference type="Pfam" id="PF10277">
    <property type="entry name" value="Frag1"/>
    <property type="match status" value="1"/>
</dbReference>
<evidence type="ECO:0000256" key="2">
    <source>
        <dbReference type="ARBA" id="ARBA00006565"/>
    </source>
</evidence>
<dbReference type="Proteomes" id="UP000821866">
    <property type="component" value="Unassembled WGS sequence"/>
</dbReference>